<dbReference type="InterPro" id="IPR014044">
    <property type="entry name" value="CAP_dom"/>
</dbReference>
<evidence type="ECO:0000313" key="2">
    <source>
        <dbReference type="Proteomes" id="UP000694867"/>
    </source>
</evidence>
<dbReference type="Proteomes" id="UP000694867">
    <property type="component" value="Unplaced"/>
</dbReference>
<dbReference type="KEGG" id="goe:100903157"/>
<dbReference type="FunFam" id="3.40.33.10:FF:000002">
    <property type="entry name" value="Golgi-associated plant pathogenesis-related protein 1"/>
    <property type="match status" value="1"/>
</dbReference>
<proteinExistence type="predicted"/>
<dbReference type="InterPro" id="IPR035940">
    <property type="entry name" value="CAP_sf"/>
</dbReference>
<dbReference type="PRINTS" id="PR00837">
    <property type="entry name" value="V5TPXLIKE"/>
</dbReference>
<accession>A0AAJ6VW69</accession>
<dbReference type="Pfam" id="PF00188">
    <property type="entry name" value="CAP"/>
    <property type="match status" value="1"/>
</dbReference>
<evidence type="ECO:0000313" key="3">
    <source>
        <dbReference type="RefSeq" id="XP_003739647.1"/>
    </source>
</evidence>
<dbReference type="SUPFAM" id="SSF55797">
    <property type="entry name" value="PR-1-like"/>
    <property type="match status" value="1"/>
</dbReference>
<dbReference type="GeneID" id="100903157"/>
<feature type="domain" description="SCP" evidence="1">
    <location>
        <begin position="62"/>
        <end position="197"/>
    </location>
</feature>
<organism evidence="2 3">
    <name type="scientific">Galendromus occidentalis</name>
    <name type="common">western predatory mite</name>
    <dbReference type="NCBI Taxonomy" id="34638"/>
    <lineage>
        <taxon>Eukaryota</taxon>
        <taxon>Metazoa</taxon>
        <taxon>Ecdysozoa</taxon>
        <taxon>Arthropoda</taxon>
        <taxon>Chelicerata</taxon>
        <taxon>Arachnida</taxon>
        <taxon>Acari</taxon>
        <taxon>Parasitiformes</taxon>
        <taxon>Mesostigmata</taxon>
        <taxon>Gamasina</taxon>
        <taxon>Phytoseioidea</taxon>
        <taxon>Phytoseiidae</taxon>
        <taxon>Typhlodrominae</taxon>
        <taxon>Galendromus</taxon>
    </lineage>
</organism>
<evidence type="ECO:0000259" key="1">
    <source>
        <dbReference type="SMART" id="SM00198"/>
    </source>
</evidence>
<dbReference type="RefSeq" id="XP_003739647.1">
    <property type="nucleotide sequence ID" value="XM_003739599.2"/>
</dbReference>
<dbReference type="SMART" id="SM00198">
    <property type="entry name" value="SCP"/>
    <property type="match status" value="1"/>
</dbReference>
<dbReference type="GO" id="GO:0005576">
    <property type="term" value="C:extracellular region"/>
    <property type="evidence" value="ECO:0007669"/>
    <property type="project" value="InterPro"/>
</dbReference>
<reference evidence="3" key="1">
    <citation type="submission" date="2025-08" db="UniProtKB">
        <authorList>
            <consortium name="RefSeq"/>
        </authorList>
    </citation>
    <scope>IDENTIFICATION</scope>
</reference>
<dbReference type="InterPro" id="IPR034113">
    <property type="entry name" value="SCP_GAPR1-like"/>
</dbReference>
<sequence length="208" mass="23180">MAERRQTSVMTEYKDGMKIVTTTTIVTTRADAPDRDEALEKRAAVLDRNNIADPSPAPPKEDFQKKALERHNHYRSKHGVPPLEWCSKCAAKAQAHADHMAQTNNFSHSTEKGFGENLFNSSSSRGPDINADKAVDSWYNEISEMKFGQPAPSNFSQVGHFTQVVWKETTHVGMAYAVKGNSVFVVANYLPPGNFVGKFHENVFPPKN</sequence>
<dbReference type="PANTHER" id="PTHR10334">
    <property type="entry name" value="CYSTEINE-RICH SECRETORY PROTEIN-RELATED"/>
    <property type="match status" value="1"/>
</dbReference>
<dbReference type="PROSITE" id="PS01009">
    <property type="entry name" value="CRISP_1"/>
    <property type="match status" value="1"/>
</dbReference>
<gene>
    <name evidence="3" type="primary">LOC100903157</name>
</gene>
<dbReference type="Gene3D" id="3.40.33.10">
    <property type="entry name" value="CAP"/>
    <property type="match status" value="1"/>
</dbReference>
<dbReference type="CDD" id="cd05382">
    <property type="entry name" value="CAP_GAPR1-like"/>
    <property type="match status" value="1"/>
</dbReference>
<name>A0AAJ6VW69_9ACAR</name>
<keyword evidence="2" id="KW-1185">Reference proteome</keyword>
<protein>
    <submittedName>
        <fullName evidence="3">Golgi-associated plant pathogenesis-related protein 1</fullName>
    </submittedName>
</protein>
<dbReference type="InterPro" id="IPR001283">
    <property type="entry name" value="CRISP-related"/>
</dbReference>
<dbReference type="InterPro" id="IPR018244">
    <property type="entry name" value="Allrgn_V5/Tpx1_CS"/>
</dbReference>
<dbReference type="AlphaFoldDB" id="A0AAJ6VW69"/>